<feature type="domain" description="LIM zinc-binding" evidence="6">
    <location>
        <begin position="75"/>
        <end position="137"/>
    </location>
</feature>
<feature type="region of interest" description="Disordered" evidence="5">
    <location>
        <begin position="133"/>
        <end position="361"/>
    </location>
</feature>
<keyword evidence="8" id="KW-1185">Reference proteome</keyword>
<dbReference type="Proteomes" id="UP000314986">
    <property type="component" value="Unassembled WGS sequence"/>
</dbReference>
<feature type="compositionally biased region" description="Polar residues" evidence="5">
    <location>
        <begin position="295"/>
        <end position="306"/>
    </location>
</feature>
<proteinExistence type="predicted"/>
<reference evidence="8" key="2">
    <citation type="journal article" date="2007" name="PLoS Biol.">
        <title>Survey sequencing and comparative analysis of the elephant shark (Callorhinchus milii) genome.</title>
        <authorList>
            <person name="Venkatesh B."/>
            <person name="Kirkness E.F."/>
            <person name="Loh Y.H."/>
            <person name="Halpern A.L."/>
            <person name="Lee A.P."/>
            <person name="Johnson J."/>
            <person name="Dandona N."/>
            <person name="Viswanathan L.D."/>
            <person name="Tay A."/>
            <person name="Venter J.C."/>
            <person name="Strausberg R.L."/>
            <person name="Brenner S."/>
        </authorList>
    </citation>
    <scope>NUCLEOTIDE SEQUENCE [LARGE SCALE GENOMIC DNA]</scope>
</reference>
<dbReference type="SMART" id="SM00132">
    <property type="entry name" value="LIM"/>
    <property type="match status" value="1"/>
</dbReference>
<dbReference type="PROSITE" id="PS50023">
    <property type="entry name" value="LIM_DOMAIN_2"/>
    <property type="match status" value="1"/>
</dbReference>
<sequence>MVAMRVPDRLSILTYVSQIYHCFNSQSQAGVPHSMKRSAKASPCEPSIKKPVVDTDEKDSPLEGTDRVRRATLSSTCALCSRHVHLVQRYLVEGKLYHRNCFRCKECCNTLLPGAYKPGSQTGTFVCTHHHHKLTGSSQRPGFHRDGDSPAGSDETPGSREGGSTEGSPRLGGRADHRQHERGLPTPRPDAEGVKRGLSVKMLSSVFSGGGGRPPEGRTRSPLEPRGSPESGKAPGESAGQEERPAPAEPSKTPSSETDPRSSPPSGGREEASPEAGDCVQSTAAGEEKAGGSPGQSEASEQTSPSAEEAEVRVKPLPVPRKTVDMATSPSPTPRPTPRPRANLSDSPAQRGENGALVNGT</sequence>
<reference evidence="7" key="5">
    <citation type="submission" date="2025-09" db="UniProtKB">
        <authorList>
            <consortium name="Ensembl"/>
        </authorList>
    </citation>
    <scope>IDENTIFICATION</scope>
</reference>
<dbReference type="SUPFAM" id="SSF57716">
    <property type="entry name" value="Glucocorticoid receptor-like (DNA-binding domain)"/>
    <property type="match status" value="2"/>
</dbReference>
<evidence type="ECO:0000259" key="6">
    <source>
        <dbReference type="PROSITE" id="PS50023"/>
    </source>
</evidence>
<reference evidence="7" key="4">
    <citation type="submission" date="2025-08" db="UniProtKB">
        <authorList>
            <consortium name="Ensembl"/>
        </authorList>
    </citation>
    <scope>IDENTIFICATION</scope>
</reference>
<feature type="compositionally biased region" description="Basic and acidic residues" evidence="5">
    <location>
        <begin position="47"/>
        <end position="63"/>
    </location>
</feature>
<evidence type="ECO:0000256" key="3">
    <source>
        <dbReference type="ARBA" id="ARBA00023038"/>
    </source>
</evidence>
<evidence type="ECO:0000256" key="2">
    <source>
        <dbReference type="ARBA" id="ARBA00022833"/>
    </source>
</evidence>
<dbReference type="GeneTree" id="ENSGT00940000156057"/>
<accession>A0A4W3H476</accession>
<dbReference type="AlphaFoldDB" id="A0A4W3H476"/>
<keyword evidence="1 4" id="KW-0479">Metal-binding</keyword>
<dbReference type="InterPro" id="IPR001781">
    <property type="entry name" value="Znf_LIM"/>
</dbReference>
<keyword evidence="2 4" id="KW-0862">Zinc</keyword>
<evidence type="ECO:0000313" key="7">
    <source>
        <dbReference type="Ensembl" id="ENSCMIP00000004829.1"/>
    </source>
</evidence>
<protein>
    <recommendedName>
        <fullName evidence="6">LIM zinc-binding domain-containing protein</fullName>
    </recommendedName>
</protein>
<reference evidence="8" key="1">
    <citation type="journal article" date="2006" name="Science">
        <title>Ancient noncoding elements conserved in the human genome.</title>
        <authorList>
            <person name="Venkatesh B."/>
            <person name="Kirkness E.F."/>
            <person name="Loh Y.H."/>
            <person name="Halpern A.L."/>
            <person name="Lee A.P."/>
            <person name="Johnson J."/>
            <person name="Dandona N."/>
            <person name="Viswanathan L.D."/>
            <person name="Tay A."/>
            <person name="Venter J.C."/>
            <person name="Strausberg R.L."/>
            <person name="Brenner S."/>
        </authorList>
    </citation>
    <scope>NUCLEOTIDE SEQUENCE [LARGE SCALE GENOMIC DNA]</scope>
</reference>
<evidence type="ECO:0000256" key="5">
    <source>
        <dbReference type="SAM" id="MobiDB-lite"/>
    </source>
</evidence>
<dbReference type="Gene3D" id="2.10.110.10">
    <property type="entry name" value="Cysteine Rich Protein"/>
    <property type="match status" value="1"/>
</dbReference>
<reference evidence="8" key="3">
    <citation type="journal article" date="2014" name="Nature">
        <title>Elephant shark genome provides unique insights into gnathostome evolution.</title>
        <authorList>
            <consortium name="International Elephant Shark Genome Sequencing Consortium"/>
            <person name="Venkatesh B."/>
            <person name="Lee A.P."/>
            <person name="Ravi V."/>
            <person name="Maurya A.K."/>
            <person name="Lian M.M."/>
            <person name="Swann J.B."/>
            <person name="Ohta Y."/>
            <person name="Flajnik M.F."/>
            <person name="Sutoh Y."/>
            <person name="Kasahara M."/>
            <person name="Hoon S."/>
            <person name="Gangu V."/>
            <person name="Roy S.W."/>
            <person name="Irimia M."/>
            <person name="Korzh V."/>
            <person name="Kondrychyn I."/>
            <person name="Lim Z.W."/>
            <person name="Tay B.H."/>
            <person name="Tohari S."/>
            <person name="Kong K.W."/>
            <person name="Ho S."/>
            <person name="Lorente-Galdos B."/>
            <person name="Quilez J."/>
            <person name="Marques-Bonet T."/>
            <person name="Raney B.J."/>
            <person name="Ingham P.W."/>
            <person name="Tay A."/>
            <person name="Hillier L.W."/>
            <person name="Minx P."/>
            <person name="Boehm T."/>
            <person name="Wilson R.K."/>
            <person name="Brenner S."/>
            <person name="Warren W.C."/>
        </authorList>
    </citation>
    <scope>NUCLEOTIDE SEQUENCE [LARGE SCALE GENOMIC DNA]</scope>
</reference>
<evidence type="ECO:0000256" key="1">
    <source>
        <dbReference type="ARBA" id="ARBA00022723"/>
    </source>
</evidence>
<dbReference type="Pfam" id="PF00412">
    <property type="entry name" value="LIM"/>
    <property type="match status" value="1"/>
</dbReference>
<feature type="compositionally biased region" description="Basic and acidic residues" evidence="5">
    <location>
        <begin position="173"/>
        <end position="195"/>
    </location>
</feature>
<dbReference type="CDD" id="cd09444">
    <property type="entry name" value="LIM_Mical_like_1"/>
    <property type="match status" value="1"/>
</dbReference>
<dbReference type="PROSITE" id="PS00478">
    <property type="entry name" value="LIM_DOMAIN_1"/>
    <property type="match status" value="1"/>
</dbReference>
<dbReference type="GO" id="GO:0046872">
    <property type="term" value="F:metal ion binding"/>
    <property type="evidence" value="ECO:0007669"/>
    <property type="project" value="UniProtKB-KW"/>
</dbReference>
<feature type="region of interest" description="Disordered" evidence="5">
    <location>
        <begin position="39"/>
        <end position="63"/>
    </location>
</feature>
<keyword evidence="3 4" id="KW-0440">LIM domain</keyword>
<dbReference type="PANTHER" id="PTHR24206">
    <property type="entry name" value="OS06G0237300 PROTEIN"/>
    <property type="match status" value="1"/>
</dbReference>
<dbReference type="Ensembl" id="ENSCMIT00000005008.1">
    <property type="protein sequence ID" value="ENSCMIP00000004829.1"/>
    <property type="gene ID" value="ENSCMIG00000002865.1"/>
</dbReference>
<organism evidence="7 8">
    <name type="scientific">Callorhinchus milii</name>
    <name type="common">Ghost shark</name>
    <dbReference type="NCBI Taxonomy" id="7868"/>
    <lineage>
        <taxon>Eukaryota</taxon>
        <taxon>Metazoa</taxon>
        <taxon>Chordata</taxon>
        <taxon>Craniata</taxon>
        <taxon>Vertebrata</taxon>
        <taxon>Chondrichthyes</taxon>
        <taxon>Holocephali</taxon>
        <taxon>Chimaeriformes</taxon>
        <taxon>Callorhinchidae</taxon>
        <taxon>Callorhinchus</taxon>
    </lineage>
</organism>
<evidence type="ECO:0000256" key="4">
    <source>
        <dbReference type="PROSITE-ProRule" id="PRU00125"/>
    </source>
</evidence>
<evidence type="ECO:0000313" key="8">
    <source>
        <dbReference type="Proteomes" id="UP000314986"/>
    </source>
</evidence>
<name>A0A4W3H476_CALMI</name>